<keyword evidence="2 9" id="KW-0533">Nickel</keyword>
<protein>
    <recommendedName>
        <fullName evidence="9">Acireductone dioxygenase</fullName>
    </recommendedName>
    <alternativeName>
        <fullName evidence="9">1,2-dihydroxy-3-keto-5-methylthiopentene dioxygenase</fullName>
        <shortName evidence="9">DHK-MTPene dioxygenase</shortName>
    </alternativeName>
    <alternativeName>
        <fullName evidence="9">Acireductone dioxygenase (Fe(2+)-requiring)</fullName>
        <shortName evidence="9">ARD'</shortName>
        <shortName evidence="9">Fe-ARD</shortName>
        <ecNumber evidence="9">1.13.11.54</ecNumber>
    </alternativeName>
    <alternativeName>
        <fullName evidence="9">Acireductone dioxygenase (Ni(2+)-requiring)</fullName>
        <shortName evidence="9">ARD</shortName>
        <shortName evidence="9">Ni-ARD</shortName>
        <ecNumber evidence="9">1.13.11.53</ecNumber>
    </alternativeName>
</protein>
<evidence type="ECO:0000313" key="10">
    <source>
        <dbReference type="EMBL" id="BCJ86549.1"/>
    </source>
</evidence>
<keyword evidence="4 9" id="KW-0479">Metal-binding</keyword>
<dbReference type="GO" id="GO:0010309">
    <property type="term" value="F:acireductone dioxygenase [iron(II)-requiring] activity"/>
    <property type="evidence" value="ECO:0007669"/>
    <property type="project" value="UniProtKB-UniRule"/>
</dbReference>
<dbReference type="InterPro" id="IPR004313">
    <property type="entry name" value="ARD"/>
</dbReference>
<evidence type="ECO:0000256" key="2">
    <source>
        <dbReference type="ARBA" id="ARBA00022596"/>
    </source>
</evidence>
<feature type="site" description="May play a role in metal incorporation in vivo" evidence="9">
    <location>
        <position position="98"/>
    </location>
</feature>
<evidence type="ECO:0000313" key="11">
    <source>
        <dbReference type="Proteomes" id="UP000593802"/>
    </source>
</evidence>
<dbReference type="EC" id="1.13.11.53" evidence="9"/>
<feature type="binding site" evidence="9">
    <location>
        <position position="99"/>
    </location>
    <ligand>
        <name>Ni(2+)</name>
        <dbReference type="ChEBI" id="CHEBI:49786"/>
    </ligand>
</feature>
<feature type="binding site" evidence="9">
    <location>
        <position position="101"/>
    </location>
    <ligand>
        <name>Fe(2+)</name>
        <dbReference type="ChEBI" id="CHEBI:29033"/>
    </ligand>
</feature>
<dbReference type="InterPro" id="IPR023956">
    <property type="entry name" value="ARD_bac"/>
</dbReference>
<dbReference type="AlphaFoldDB" id="A0A7I8DC51"/>
<dbReference type="EMBL" id="AP023366">
    <property type="protein sequence ID" value="BCJ86549.1"/>
    <property type="molecule type" value="Genomic_DNA"/>
</dbReference>
<comment type="subunit">
    <text evidence="9">Monomer.</text>
</comment>
<comment type="cofactor">
    <cofactor evidence="9">
        <name>Ni(2+)</name>
        <dbReference type="ChEBI" id="CHEBI:49786"/>
    </cofactor>
    <text evidence="9">Binds 1 nickel ion per monomer.</text>
</comment>
<reference evidence="10 11" key="1">
    <citation type="submission" date="2020-08" db="EMBL/GenBank/DDBJ databases">
        <title>Complete Genome Sequence of Effusibacillus dendaii Strain skT53, Isolated from Farmland soil.</title>
        <authorList>
            <person name="Konishi T."/>
            <person name="Kawasaki H."/>
        </authorList>
    </citation>
    <scope>NUCLEOTIDE SEQUENCE [LARGE SCALE GENOMIC DNA]</scope>
    <source>
        <strain evidence="11">skT53</strain>
    </source>
</reference>
<feature type="binding site" evidence="9">
    <location>
        <position position="145"/>
    </location>
    <ligand>
        <name>Ni(2+)</name>
        <dbReference type="ChEBI" id="CHEBI:49786"/>
    </ligand>
</feature>
<sequence>MAQIRFHETNERIENPDAVEAYLEEQGIIYEKWDISRLQGNLKEEYALTDEQKSEILALFKPEVDALSAKRGYKSADIVVLSDKTPNLDQLLDMFKKEHHHSEDEVRFIVDGHGIFAIKGPKDGVFFDVELEAGDLISVPNGTRHWFTLMDDRKVKAIRIFESTEGWAAIFEEQTA</sequence>
<proteinExistence type="inferred from homology"/>
<organism evidence="10 11">
    <name type="scientific">Effusibacillus dendaii</name>
    <dbReference type="NCBI Taxonomy" id="2743772"/>
    <lineage>
        <taxon>Bacteria</taxon>
        <taxon>Bacillati</taxon>
        <taxon>Bacillota</taxon>
        <taxon>Bacilli</taxon>
        <taxon>Bacillales</taxon>
        <taxon>Alicyclobacillaceae</taxon>
        <taxon>Effusibacillus</taxon>
    </lineage>
</organism>
<dbReference type="GO" id="GO:0019284">
    <property type="term" value="P:L-methionine salvage from S-adenosylmethionine"/>
    <property type="evidence" value="ECO:0007669"/>
    <property type="project" value="InterPro"/>
</dbReference>
<feature type="binding site" evidence="9">
    <location>
        <position position="145"/>
    </location>
    <ligand>
        <name>Fe(2+)</name>
        <dbReference type="ChEBI" id="CHEBI:29033"/>
    </ligand>
</feature>
<keyword evidence="11" id="KW-1185">Reference proteome</keyword>
<feature type="binding site" evidence="9">
    <location>
        <position position="105"/>
    </location>
    <ligand>
        <name>Ni(2+)</name>
        <dbReference type="ChEBI" id="CHEBI:49786"/>
    </ligand>
</feature>
<feature type="binding site" evidence="9">
    <location>
        <position position="101"/>
    </location>
    <ligand>
        <name>Ni(2+)</name>
        <dbReference type="ChEBI" id="CHEBI:49786"/>
    </ligand>
</feature>
<keyword evidence="3 9" id="KW-0028">Amino-acid biosynthesis</keyword>
<evidence type="ECO:0000256" key="5">
    <source>
        <dbReference type="ARBA" id="ARBA00022964"/>
    </source>
</evidence>
<keyword evidence="6 9" id="KW-0560">Oxidoreductase</keyword>
<comment type="catalytic activity">
    <reaction evidence="9">
        <text>1,2-dihydroxy-5-(methylsulfanyl)pent-1-en-3-one + O2 = 3-(methylsulfanyl)propanoate + CO + formate + 2 H(+)</text>
        <dbReference type="Rhea" id="RHEA:14161"/>
        <dbReference type="ChEBI" id="CHEBI:15378"/>
        <dbReference type="ChEBI" id="CHEBI:15379"/>
        <dbReference type="ChEBI" id="CHEBI:15740"/>
        <dbReference type="ChEBI" id="CHEBI:17245"/>
        <dbReference type="ChEBI" id="CHEBI:49016"/>
        <dbReference type="ChEBI" id="CHEBI:49252"/>
        <dbReference type="EC" id="1.13.11.53"/>
    </reaction>
</comment>
<feature type="site" description="Important to generate the dianion" evidence="9">
    <location>
        <position position="107"/>
    </location>
</feature>
<comment type="similarity">
    <text evidence="9">Belongs to the acireductone dioxygenase (ARD) family.</text>
</comment>
<dbReference type="PANTHER" id="PTHR23418:SF0">
    <property type="entry name" value="ACIREDUCTONE DIOXYGENASE"/>
    <property type="match status" value="1"/>
</dbReference>
<keyword evidence="7 9" id="KW-0408">Iron</keyword>
<evidence type="ECO:0000256" key="1">
    <source>
        <dbReference type="ARBA" id="ARBA00000428"/>
    </source>
</evidence>
<comment type="function">
    <text evidence="9">Catalyzes 2 different reactions between oxygene and the acireductone 1,2-dihydroxy-3-keto-5-methylthiopentene (DHK-MTPene) depending upon the metal bound in the active site. Fe-containing acireductone dioxygenase (Fe-ARD) produces formate and 2-keto-4-methylthiobutyrate (KMTB), the alpha-ketoacid precursor of methionine in the methionine recycle pathway. Ni-containing acireductone dioxygenase (Ni-ARD) produces methylthiopropionate, carbon monoxide and formate, and does not lie on the methionine recycle pathway.</text>
</comment>
<evidence type="ECO:0000256" key="7">
    <source>
        <dbReference type="ARBA" id="ARBA00023004"/>
    </source>
</evidence>
<gene>
    <name evidence="9 10" type="primary">mtnD</name>
    <name evidence="10" type="ORF">skT53_15340</name>
</gene>
<comment type="catalytic activity">
    <reaction evidence="1 9">
        <text>1,2-dihydroxy-5-(methylsulfanyl)pent-1-en-3-one + O2 = 4-methylsulfanyl-2-oxobutanoate + formate + 2 H(+)</text>
        <dbReference type="Rhea" id="RHEA:24504"/>
        <dbReference type="ChEBI" id="CHEBI:15378"/>
        <dbReference type="ChEBI" id="CHEBI:15379"/>
        <dbReference type="ChEBI" id="CHEBI:15740"/>
        <dbReference type="ChEBI" id="CHEBI:16723"/>
        <dbReference type="ChEBI" id="CHEBI:49252"/>
        <dbReference type="EC" id="1.13.11.54"/>
    </reaction>
</comment>
<feature type="binding site" evidence="9">
    <location>
        <position position="105"/>
    </location>
    <ligand>
        <name>Fe(2+)</name>
        <dbReference type="ChEBI" id="CHEBI:29033"/>
    </ligand>
</feature>
<keyword evidence="5 9" id="KW-0223">Dioxygenase</keyword>
<name>A0A7I8DC51_9BACL</name>
<dbReference type="Gene3D" id="2.60.120.10">
    <property type="entry name" value="Jelly Rolls"/>
    <property type="match status" value="1"/>
</dbReference>
<keyword evidence="8 9" id="KW-0486">Methionine biosynthesis</keyword>
<dbReference type="Proteomes" id="UP000593802">
    <property type="component" value="Chromosome"/>
</dbReference>
<dbReference type="RefSeq" id="WP_200760543.1">
    <property type="nucleotide sequence ID" value="NZ_AP023366.1"/>
</dbReference>
<dbReference type="HAMAP" id="MF_01682">
    <property type="entry name" value="Salvage_MtnD"/>
    <property type="match status" value="1"/>
</dbReference>
<dbReference type="SUPFAM" id="SSF51182">
    <property type="entry name" value="RmlC-like cupins"/>
    <property type="match status" value="1"/>
</dbReference>
<evidence type="ECO:0000256" key="8">
    <source>
        <dbReference type="ARBA" id="ARBA00023167"/>
    </source>
</evidence>
<dbReference type="InterPro" id="IPR011051">
    <property type="entry name" value="RmlC_Cupin_sf"/>
</dbReference>
<comment type="pathway">
    <text evidence="9">Amino-acid biosynthesis; L-methionine biosynthesis via salvage pathway; L-methionine from S-methyl-5-thio-alpha-D-ribose 1-phosphate: step 5/6.</text>
</comment>
<dbReference type="GO" id="GO:0016151">
    <property type="term" value="F:nickel cation binding"/>
    <property type="evidence" value="ECO:0007669"/>
    <property type="project" value="UniProtKB-UniRule"/>
</dbReference>
<dbReference type="CDD" id="cd02232">
    <property type="entry name" value="cupin_ARD"/>
    <property type="match status" value="1"/>
</dbReference>
<accession>A0A7I8DC51</accession>
<feature type="binding site" evidence="9">
    <location>
        <position position="99"/>
    </location>
    <ligand>
        <name>Fe(2+)</name>
        <dbReference type="ChEBI" id="CHEBI:29033"/>
    </ligand>
</feature>
<dbReference type="UniPathway" id="UPA00904">
    <property type="reaction ID" value="UER00878"/>
</dbReference>
<dbReference type="GO" id="GO:0019509">
    <property type="term" value="P:L-methionine salvage from methylthioadenosine"/>
    <property type="evidence" value="ECO:0007669"/>
    <property type="project" value="UniProtKB-UniRule"/>
</dbReference>
<evidence type="ECO:0000256" key="9">
    <source>
        <dbReference type="HAMAP-Rule" id="MF_01682"/>
    </source>
</evidence>
<dbReference type="GO" id="GO:0010308">
    <property type="term" value="F:acireductone dioxygenase (Ni2+-requiring) activity"/>
    <property type="evidence" value="ECO:0007669"/>
    <property type="project" value="UniProtKB-UniRule"/>
</dbReference>
<dbReference type="KEGG" id="eff:skT53_15340"/>
<dbReference type="PANTHER" id="PTHR23418">
    <property type="entry name" value="ACIREDUCTONE DIOXYGENASE"/>
    <property type="match status" value="1"/>
</dbReference>
<evidence type="ECO:0000256" key="4">
    <source>
        <dbReference type="ARBA" id="ARBA00022723"/>
    </source>
</evidence>
<evidence type="ECO:0000256" key="6">
    <source>
        <dbReference type="ARBA" id="ARBA00023002"/>
    </source>
</evidence>
<feature type="site" description="May play a role in transmitting local conformational changes" evidence="9">
    <location>
        <position position="104"/>
    </location>
</feature>
<dbReference type="EC" id="1.13.11.54" evidence="9"/>
<comment type="cofactor">
    <cofactor evidence="9">
        <name>Fe(2+)</name>
        <dbReference type="ChEBI" id="CHEBI:29033"/>
    </cofactor>
    <text evidence="9">Binds 1 Fe(2+) cation per monomer.</text>
</comment>
<evidence type="ECO:0000256" key="3">
    <source>
        <dbReference type="ARBA" id="ARBA00022605"/>
    </source>
</evidence>
<dbReference type="InterPro" id="IPR014710">
    <property type="entry name" value="RmlC-like_jellyroll"/>
</dbReference>
<dbReference type="GO" id="GO:0005506">
    <property type="term" value="F:iron ion binding"/>
    <property type="evidence" value="ECO:0007669"/>
    <property type="project" value="UniProtKB-UniRule"/>
</dbReference>
<dbReference type="Pfam" id="PF03079">
    <property type="entry name" value="ARD"/>
    <property type="match status" value="1"/>
</dbReference>